<feature type="domain" description="Leucine-binding protein" evidence="4">
    <location>
        <begin position="34"/>
        <end position="398"/>
    </location>
</feature>
<dbReference type="PANTHER" id="PTHR30483:SF6">
    <property type="entry name" value="PERIPLASMIC BINDING PROTEIN OF ABC TRANSPORTER FOR NATURAL AMINO ACIDS"/>
    <property type="match status" value="1"/>
</dbReference>
<dbReference type="InterPro" id="IPR051010">
    <property type="entry name" value="BCAA_transport"/>
</dbReference>
<organism evidence="5 6">
    <name type="scientific">Pseudotabrizicola alkalilacus</name>
    <dbReference type="NCBI Taxonomy" id="2305252"/>
    <lineage>
        <taxon>Bacteria</taxon>
        <taxon>Pseudomonadati</taxon>
        <taxon>Pseudomonadota</taxon>
        <taxon>Alphaproteobacteria</taxon>
        <taxon>Rhodobacterales</taxon>
        <taxon>Paracoccaceae</taxon>
        <taxon>Pseudotabrizicola</taxon>
    </lineage>
</organism>
<name>A0A411Z2Z4_9RHOB</name>
<dbReference type="EMBL" id="QWEY01000004">
    <property type="protein sequence ID" value="RGP37437.1"/>
    <property type="molecule type" value="Genomic_DNA"/>
</dbReference>
<evidence type="ECO:0000259" key="4">
    <source>
        <dbReference type="Pfam" id="PF13458"/>
    </source>
</evidence>
<evidence type="ECO:0000313" key="6">
    <source>
        <dbReference type="Proteomes" id="UP000284547"/>
    </source>
</evidence>
<sequence>MSRHLTRRHLILSSAAIAATATLPPRRAFAQNGTIRIGYVSPRSGALSGISESDGYVIDAIRATLGDTLETTSGTYAIEIIEKDTQSDPNRAGDMASDLIFQDEVDIVLVGSTPDTTNPVADLCELNGVPCISAATPWQSWYFGRGGVPGEKSFKYTNHFFWGAEDLMKVYFGLWNGLETNKVVGALWPNDPDGIAFSDSTLGFPPALQAAGFTLVDPGRYTNLKDDFSAEINAFKAAGVEIVTGVMLPPDLATFMAQAKQQGFAPKFVTVAKAALTPKGIAGFPNGLGENLSGEVYWGPQYPFTSSLTGETTTALAEGYTMATGNQWLQGTGYVHALFEVAVDVLKRAAAIEPDAIVEAMNATDLTTCVGPVKWGGFDLAPNVAKTPLAGGQWQADGAGGFRLVCTFNATAPEVAIDGTLLPKVW</sequence>
<reference evidence="5 6" key="1">
    <citation type="submission" date="2018-08" db="EMBL/GenBank/DDBJ databases">
        <title>Flavobacterium tibetense sp. nov., isolated from a wetland YonghuCo on Tibetan Plateau.</title>
        <authorList>
            <person name="Phurbu D."/>
            <person name="Lu H."/>
            <person name="Xing P."/>
        </authorList>
    </citation>
    <scope>NUCLEOTIDE SEQUENCE [LARGE SCALE GENOMIC DNA]</scope>
    <source>
        <strain evidence="5 6">DJC</strain>
    </source>
</reference>
<dbReference type="SUPFAM" id="SSF53822">
    <property type="entry name" value="Periplasmic binding protein-like I"/>
    <property type="match status" value="1"/>
</dbReference>
<accession>A0A411Z2Z4</accession>
<keyword evidence="3" id="KW-0029">Amino-acid transport</keyword>
<dbReference type="Gene3D" id="3.40.50.2300">
    <property type="match status" value="2"/>
</dbReference>
<dbReference type="InterPro" id="IPR006311">
    <property type="entry name" value="TAT_signal"/>
</dbReference>
<evidence type="ECO:0000256" key="3">
    <source>
        <dbReference type="ARBA" id="ARBA00022970"/>
    </source>
</evidence>
<dbReference type="OrthoDB" id="6753945at2"/>
<dbReference type="CDD" id="cd06337">
    <property type="entry name" value="PBP1_ABC_ligand_binding-like"/>
    <property type="match status" value="1"/>
</dbReference>
<gene>
    <name evidence="5" type="ORF">D1012_09455</name>
</gene>
<dbReference type="GO" id="GO:0006865">
    <property type="term" value="P:amino acid transport"/>
    <property type="evidence" value="ECO:0007669"/>
    <property type="project" value="UniProtKB-KW"/>
</dbReference>
<keyword evidence="6" id="KW-1185">Reference proteome</keyword>
<dbReference type="PROSITE" id="PS51318">
    <property type="entry name" value="TAT"/>
    <property type="match status" value="1"/>
</dbReference>
<dbReference type="Proteomes" id="UP000284547">
    <property type="component" value="Unassembled WGS sequence"/>
</dbReference>
<evidence type="ECO:0000256" key="1">
    <source>
        <dbReference type="ARBA" id="ARBA00010062"/>
    </source>
</evidence>
<comment type="similarity">
    <text evidence="1">Belongs to the leucine-binding protein family.</text>
</comment>
<dbReference type="RefSeq" id="WP_118151466.1">
    <property type="nucleotide sequence ID" value="NZ_QWEY01000004.1"/>
</dbReference>
<comment type="caution">
    <text evidence="5">The sequence shown here is derived from an EMBL/GenBank/DDBJ whole genome shotgun (WGS) entry which is preliminary data.</text>
</comment>
<keyword evidence="2" id="KW-0732">Signal</keyword>
<dbReference type="PANTHER" id="PTHR30483">
    <property type="entry name" value="LEUCINE-SPECIFIC-BINDING PROTEIN"/>
    <property type="match status" value="1"/>
</dbReference>
<dbReference type="InterPro" id="IPR028082">
    <property type="entry name" value="Peripla_BP_I"/>
</dbReference>
<proteinExistence type="inferred from homology"/>
<dbReference type="AlphaFoldDB" id="A0A411Z2Z4"/>
<evidence type="ECO:0000313" key="5">
    <source>
        <dbReference type="EMBL" id="RGP37437.1"/>
    </source>
</evidence>
<protein>
    <submittedName>
        <fullName evidence="5">ABC transporter substrate-binding protein</fullName>
    </submittedName>
</protein>
<dbReference type="Pfam" id="PF13458">
    <property type="entry name" value="Peripla_BP_6"/>
    <property type="match status" value="1"/>
</dbReference>
<dbReference type="InterPro" id="IPR028081">
    <property type="entry name" value="Leu-bd"/>
</dbReference>
<evidence type="ECO:0000256" key="2">
    <source>
        <dbReference type="ARBA" id="ARBA00022729"/>
    </source>
</evidence>
<keyword evidence="3" id="KW-0813">Transport</keyword>